<evidence type="ECO:0000259" key="1">
    <source>
        <dbReference type="Pfam" id="PF00534"/>
    </source>
</evidence>
<feature type="domain" description="Glycosyltransferase subfamily 4-like N-terminal" evidence="2">
    <location>
        <begin position="14"/>
        <end position="177"/>
    </location>
</feature>
<dbReference type="OrthoDB" id="9802525at2"/>
<dbReference type="SUPFAM" id="SSF53756">
    <property type="entry name" value="UDP-Glycosyltransferase/glycogen phosphorylase"/>
    <property type="match status" value="1"/>
</dbReference>
<dbReference type="Gene3D" id="3.40.50.2000">
    <property type="entry name" value="Glycogen Phosphorylase B"/>
    <property type="match status" value="2"/>
</dbReference>
<protein>
    <submittedName>
        <fullName evidence="3">Glycosyl transferase family 1</fullName>
    </submittedName>
</protein>
<dbReference type="Pfam" id="PF00534">
    <property type="entry name" value="Glycos_transf_1"/>
    <property type="match status" value="1"/>
</dbReference>
<evidence type="ECO:0000313" key="4">
    <source>
        <dbReference type="Proteomes" id="UP000184604"/>
    </source>
</evidence>
<dbReference type="CDD" id="cd03814">
    <property type="entry name" value="GT4-like"/>
    <property type="match status" value="1"/>
</dbReference>
<dbReference type="EMBL" id="CP018335">
    <property type="protein sequence ID" value="APM37965.1"/>
    <property type="molecule type" value="Genomic_DNA"/>
</dbReference>
<proteinExistence type="predicted"/>
<accession>A0A1L5F4N3</accession>
<feature type="domain" description="Glycosyl transferase family 1" evidence="1">
    <location>
        <begin position="186"/>
        <end position="346"/>
    </location>
</feature>
<sequence length="377" mass="43676">MKIALFSDTFNPQINGVSNTLNKLIRYFENNNVEYKVFVPKYDDSIDLRTERFYSLKFFLYPECRLAIPNLFRISRILSDFKPDIIHLMTEFNMGFTGLYYGKKYNIPTISNYTTNFSQYANYYKLDFLKQHIWNYMKWFHNQNNITLCPSNEAQNLLNKNGISNVEIFSRGIDSQRFNPGYRNNALRKKLGIENKTVFLYVGRVSIEKDLDILRESYKTIKEKHRDKVALIITGDGPYMEKCRGIYPEDTIFTGFKKGRELSEIYASSDIFVCPSSTETFGNVVLEAMTSGLAVIGADAGGVKEIIKHKQNGLKFKARNSEQLTHCMTELIENKTLREYITINGINSGKSRSWDKIIDGLMDIYREVLKERSTISA</sequence>
<evidence type="ECO:0000313" key="3">
    <source>
        <dbReference type="EMBL" id="APM37965.1"/>
    </source>
</evidence>
<keyword evidence="3" id="KW-0808">Transferase</keyword>
<dbReference type="InterPro" id="IPR050194">
    <property type="entry name" value="Glycosyltransferase_grp1"/>
</dbReference>
<dbReference type="AlphaFoldDB" id="A0A1L5F4N3"/>
<gene>
    <name evidence="3" type="ORF">BS101_04055</name>
</gene>
<dbReference type="InterPro" id="IPR028098">
    <property type="entry name" value="Glyco_trans_4-like_N"/>
</dbReference>
<dbReference type="PANTHER" id="PTHR45947:SF3">
    <property type="entry name" value="SULFOQUINOVOSYL TRANSFERASE SQD2"/>
    <property type="match status" value="1"/>
</dbReference>
<dbReference type="GO" id="GO:0016758">
    <property type="term" value="F:hexosyltransferase activity"/>
    <property type="evidence" value="ECO:0007669"/>
    <property type="project" value="TreeGrafter"/>
</dbReference>
<dbReference type="RefSeq" id="WP_073537661.1">
    <property type="nucleotide sequence ID" value="NZ_CP018335.1"/>
</dbReference>
<organism evidence="3 4">
    <name type="scientific">Clostridium kluyveri</name>
    <dbReference type="NCBI Taxonomy" id="1534"/>
    <lineage>
        <taxon>Bacteria</taxon>
        <taxon>Bacillati</taxon>
        <taxon>Bacillota</taxon>
        <taxon>Clostridia</taxon>
        <taxon>Eubacteriales</taxon>
        <taxon>Clostridiaceae</taxon>
        <taxon>Clostridium</taxon>
    </lineage>
</organism>
<dbReference type="Pfam" id="PF13439">
    <property type="entry name" value="Glyco_transf_4"/>
    <property type="match status" value="1"/>
</dbReference>
<name>A0A1L5F4N3_CLOKL</name>
<reference evidence="3 4" key="1">
    <citation type="submission" date="2016-12" db="EMBL/GenBank/DDBJ databases">
        <title>Complete genome sequence of Clostridium kluyveri JZZ isolated from the pit mud of a Chinese flavor liquor-making factory.</title>
        <authorList>
            <person name="Wang Y."/>
        </authorList>
    </citation>
    <scope>NUCLEOTIDE SEQUENCE [LARGE SCALE GENOMIC DNA]</scope>
    <source>
        <strain evidence="3 4">JZZ</strain>
    </source>
</reference>
<dbReference type="Proteomes" id="UP000184604">
    <property type="component" value="Chromosome"/>
</dbReference>
<evidence type="ECO:0000259" key="2">
    <source>
        <dbReference type="Pfam" id="PF13439"/>
    </source>
</evidence>
<dbReference type="InterPro" id="IPR001296">
    <property type="entry name" value="Glyco_trans_1"/>
</dbReference>
<dbReference type="PANTHER" id="PTHR45947">
    <property type="entry name" value="SULFOQUINOVOSYL TRANSFERASE SQD2"/>
    <property type="match status" value="1"/>
</dbReference>